<dbReference type="Proteomes" id="UP000321595">
    <property type="component" value="Chromosome"/>
</dbReference>
<accession>A0A5B8XMM4</accession>
<gene>
    <name evidence="4" type="ORF">FRD01_06415</name>
</gene>
<evidence type="ECO:0000256" key="2">
    <source>
        <dbReference type="SAM" id="Phobius"/>
    </source>
</evidence>
<organism evidence="4 5">
    <name type="scientific">Microvenator marinus</name>
    <dbReference type="NCBI Taxonomy" id="2600177"/>
    <lineage>
        <taxon>Bacteria</taxon>
        <taxon>Deltaproteobacteria</taxon>
        <taxon>Bradymonadales</taxon>
        <taxon>Microvenatoraceae</taxon>
        <taxon>Microvenator</taxon>
    </lineage>
</organism>
<dbReference type="Pfam" id="PF00498">
    <property type="entry name" value="FHA"/>
    <property type="match status" value="1"/>
</dbReference>
<dbReference type="Gene3D" id="2.60.200.20">
    <property type="match status" value="1"/>
</dbReference>
<dbReference type="AlphaFoldDB" id="A0A5B8XMM4"/>
<evidence type="ECO:0000313" key="4">
    <source>
        <dbReference type="EMBL" id="QED26880.1"/>
    </source>
</evidence>
<dbReference type="PANTHER" id="PTHR23308">
    <property type="entry name" value="NUCLEAR INHIBITOR OF PROTEIN PHOSPHATASE-1"/>
    <property type="match status" value="1"/>
</dbReference>
<dbReference type="KEGG" id="bbae:FRD01_06415"/>
<dbReference type="RefSeq" id="WP_146958565.1">
    <property type="nucleotide sequence ID" value="NZ_CP042467.1"/>
</dbReference>
<proteinExistence type="predicted"/>
<feature type="transmembrane region" description="Helical" evidence="2">
    <location>
        <begin position="274"/>
        <end position="294"/>
    </location>
</feature>
<dbReference type="SMART" id="SM00240">
    <property type="entry name" value="FHA"/>
    <property type="match status" value="1"/>
</dbReference>
<protein>
    <submittedName>
        <fullName evidence="4">FHA domain-containing protein</fullName>
    </submittedName>
</protein>
<sequence>MQLQIRRKSSGAEHTLDIREVDELTVGRDSSNDVQLPFSFVSSRHLHLRRVEKTWSITDLGSTNGTEVDGIKLQPHRSFGLQIGALVTIQDIELSLAESIPASFTIAHSGTLVRQLLKDGLATDEIDSAFFEVIEGPNTGERVYIPDHLDAVPLRISNTKLELLEEAQNSNSTLIRVSDGFGIESELELLTNGAPYQSGKRILNGSRLSFGPLTFVFFDPLEELLPAPAPTEATLTPATQDEHREEAPQEDGEEEQALDQEQEKEKAPGGAEKWIVLIALACLLLTIGLVAMFFF</sequence>
<name>A0A5B8XMM4_9DELT</name>
<reference evidence="4 5" key="1">
    <citation type="submission" date="2019-08" db="EMBL/GenBank/DDBJ databases">
        <authorList>
            <person name="Liang Q."/>
        </authorList>
    </citation>
    <scope>NUCLEOTIDE SEQUENCE [LARGE SCALE GENOMIC DNA]</scope>
    <source>
        <strain evidence="4 5">V1718</strain>
    </source>
</reference>
<evidence type="ECO:0000313" key="5">
    <source>
        <dbReference type="Proteomes" id="UP000321595"/>
    </source>
</evidence>
<keyword evidence="2" id="KW-1133">Transmembrane helix</keyword>
<feature type="compositionally biased region" description="Acidic residues" evidence="1">
    <location>
        <begin position="248"/>
        <end position="260"/>
    </location>
</feature>
<dbReference type="InterPro" id="IPR008984">
    <property type="entry name" value="SMAD_FHA_dom_sf"/>
</dbReference>
<dbReference type="EMBL" id="CP042467">
    <property type="protein sequence ID" value="QED26880.1"/>
    <property type="molecule type" value="Genomic_DNA"/>
</dbReference>
<dbReference type="InterPro" id="IPR000253">
    <property type="entry name" value="FHA_dom"/>
</dbReference>
<dbReference type="InterPro" id="IPR050923">
    <property type="entry name" value="Cell_Proc_Reg/RNA_Proc"/>
</dbReference>
<keyword evidence="5" id="KW-1185">Reference proteome</keyword>
<evidence type="ECO:0000259" key="3">
    <source>
        <dbReference type="PROSITE" id="PS50006"/>
    </source>
</evidence>
<feature type="region of interest" description="Disordered" evidence="1">
    <location>
        <begin position="232"/>
        <end position="266"/>
    </location>
</feature>
<keyword evidence="2" id="KW-0812">Transmembrane</keyword>
<keyword evidence="2" id="KW-0472">Membrane</keyword>
<dbReference type="CDD" id="cd00060">
    <property type="entry name" value="FHA"/>
    <property type="match status" value="1"/>
</dbReference>
<evidence type="ECO:0000256" key="1">
    <source>
        <dbReference type="SAM" id="MobiDB-lite"/>
    </source>
</evidence>
<dbReference type="SUPFAM" id="SSF49879">
    <property type="entry name" value="SMAD/FHA domain"/>
    <property type="match status" value="1"/>
</dbReference>
<dbReference type="PROSITE" id="PS50006">
    <property type="entry name" value="FHA_DOMAIN"/>
    <property type="match status" value="1"/>
</dbReference>
<dbReference type="OrthoDB" id="5507243at2"/>
<feature type="domain" description="FHA" evidence="3">
    <location>
        <begin position="24"/>
        <end position="73"/>
    </location>
</feature>